<comment type="caution">
    <text evidence="1">The sequence shown here is derived from an EMBL/GenBank/DDBJ whole genome shotgun (WGS) entry which is preliminary data.</text>
</comment>
<proteinExistence type="predicted"/>
<reference evidence="1 2" key="1">
    <citation type="submission" date="2020-08" db="EMBL/GenBank/DDBJ databases">
        <title>Aphidius gifuensis genome sequencing and assembly.</title>
        <authorList>
            <person name="Du Z."/>
        </authorList>
    </citation>
    <scope>NUCLEOTIDE SEQUENCE [LARGE SCALE GENOMIC DNA]</scope>
    <source>
        <strain evidence="1">YNYX2018</strain>
        <tissue evidence="1">Adults</tissue>
    </source>
</reference>
<name>A0A834XPI0_APHGI</name>
<gene>
    <name evidence="1" type="ORF">HCN44_000341</name>
</gene>
<protein>
    <submittedName>
        <fullName evidence="1">Uncharacterized protein</fullName>
    </submittedName>
</protein>
<dbReference type="Proteomes" id="UP000639338">
    <property type="component" value="Unassembled WGS sequence"/>
</dbReference>
<sequence length="194" mass="22177">MLMCLGRARGYEGTAARMCAEEYNGRPNRNVFVGLRHRLVNEGRLQPGHNNNVNQHQMQNAIRTLEPNTRGVVRAQEVYMQPDLQQQFDKIANNYMCLVEGIKRLQTQGLPLTESVGVIAKVFSKIDSENANVTIRDKFEKVILGNEGYTEMMAIDHFLSTGERREEVLPQNWTDEDFSVVRYASLVTCDVERL</sequence>
<dbReference type="AlphaFoldDB" id="A0A834XPI0"/>
<evidence type="ECO:0000313" key="2">
    <source>
        <dbReference type="Proteomes" id="UP000639338"/>
    </source>
</evidence>
<organism evidence="1 2">
    <name type="scientific">Aphidius gifuensis</name>
    <name type="common">Parasitoid wasp</name>
    <dbReference type="NCBI Taxonomy" id="684658"/>
    <lineage>
        <taxon>Eukaryota</taxon>
        <taxon>Metazoa</taxon>
        <taxon>Ecdysozoa</taxon>
        <taxon>Arthropoda</taxon>
        <taxon>Hexapoda</taxon>
        <taxon>Insecta</taxon>
        <taxon>Pterygota</taxon>
        <taxon>Neoptera</taxon>
        <taxon>Endopterygota</taxon>
        <taxon>Hymenoptera</taxon>
        <taxon>Apocrita</taxon>
        <taxon>Ichneumonoidea</taxon>
        <taxon>Braconidae</taxon>
        <taxon>Aphidiinae</taxon>
        <taxon>Aphidius</taxon>
    </lineage>
</organism>
<dbReference type="EMBL" id="JACMRX010000004">
    <property type="protein sequence ID" value="KAF7990536.1"/>
    <property type="molecule type" value="Genomic_DNA"/>
</dbReference>
<evidence type="ECO:0000313" key="1">
    <source>
        <dbReference type="EMBL" id="KAF7990536.1"/>
    </source>
</evidence>
<keyword evidence="2" id="KW-1185">Reference proteome</keyword>
<accession>A0A834XPI0</accession>